<feature type="domain" description="Helix-turn-helix" evidence="1">
    <location>
        <begin position="66"/>
        <end position="114"/>
    </location>
</feature>
<feature type="domain" description="Helix-turn-helix" evidence="1">
    <location>
        <begin position="7"/>
        <end position="61"/>
    </location>
</feature>
<accession>A0A410MJ82</accession>
<sequence length="316" mass="36878">MNTGEKLLTTKEVANKLGVVKATVYKYIKEKKIKPVYEDNWRIDTTLLFREEEVDQLIDKNKKPGLTTGDVAKKLNIHQTTVTKYISEGKLRATKKKYKGREVYFIEEEDFISFSENNTFERYKSKDFHTPDGQFHLFQSFRNNLDVMARIMAINKEGKALTSEGNELKLQDLSRNGFESKYEVSKKDHLTKRGYAAFRFPKPHDLDSSIYRLIERFYQTIGPKNMRLSVNDFINLEVKPTLLIDVTEDELKILQSNIIEGNISTRHNGIYIDSDLESHLVHLPKNIKEDLRKEAAVKNMTLEEYTLQIIKNRMVD</sequence>
<dbReference type="Proteomes" id="UP000287756">
    <property type="component" value="Plasmid pLDW-31"/>
</dbReference>
<organism evidence="2 3">
    <name type="scientific">Halobacillus litoralis</name>
    <dbReference type="NCBI Taxonomy" id="45668"/>
    <lineage>
        <taxon>Bacteria</taxon>
        <taxon>Bacillati</taxon>
        <taxon>Bacillota</taxon>
        <taxon>Bacilli</taxon>
        <taxon>Bacillales</taxon>
        <taxon>Bacillaceae</taxon>
        <taxon>Halobacillus</taxon>
    </lineage>
</organism>
<dbReference type="OrthoDB" id="1798833at2"/>
<dbReference type="InterPro" id="IPR041657">
    <property type="entry name" value="HTH_17"/>
</dbReference>
<gene>
    <name evidence="2" type="ORF">HLI_21065</name>
</gene>
<dbReference type="KEGG" id="hli:HLI_21065"/>
<dbReference type="AlphaFoldDB" id="A0A410MJ82"/>
<dbReference type="EMBL" id="CP026119">
    <property type="protein sequence ID" value="QAS54750.1"/>
    <property type="molecule type" value="Genomic_DNA"/>
</dbReference>
<dbReference type="Gene3D" id="1.10.1660.10">
    <property type="match status" value="2"/>
</dbReference>
<protein>
    <recommendedName>
        <fullName evidence="1">Helix-turn-helix domain-containing protein</fullName>
    </recommendedName>
</protein>
<evidence type="ECO:0000259" key="1">
    <source>
        <dbReference type="Pfam" id="PF12728"/>
    </source>
</evidence>
<name>A0A410MJ82_9BACI</name>
<evidence type="ECO:0000313" key="3">
    <source>
        <dbReference type="Proteomes" id="UP000287756"/>
    </source>
</evidence>
<dbReference type="RefSeq" id="WP_128526980.1">
    <property type="nucleotide sequence ID" value="NZ_CP026119.1"/>
</dbReference>
<evidence type="ECO:0000313" key="2">
    <source>
        <dbReference type="EMBL" id="QAS54750.1"/>
    </source>
</evidence>
<reference evidence="2 3" key="1">
    <citation type="submission" date="2018-01" db="EMBL/GenBank/DDBJ databases">
        <title>The whole genome sequencing and assembly of Halobacillus litoralis ERB031 strain.</title>
        <authorList>
            <person name="Lee S.-J."/>
            <person name="Park M.-K."/>
            <person name="Kim J.-Y."/>
            <person name="Lee Y.-J."/>
            <person name="Yi H."/>
            <person name="Bahn Y.-S."/>
            <person name="Kim J.F."/>
            <person name="Lee D.-W."/>
        </authorList>
    </citation>
    <scope>NUCLEOTIDE SEQUENCE [LARGE SCALE GENOMIC DNA]</scope>
    <source>
        <strain evidence="2 3">ERB 031</strain>
        <plasmid evidence="3">pldw-31</plasmid>
    </source>
</reference>
<dbReference type="Pfam" id="PF12728">
    <property type="entry name" value="HTH_17"/>
    <property type="match status" value="2"/>
</dbReference>
<geneLocation type="plasmid" evidence="3">
    <name>pldw-31</name>
</geneLocation>
<proteinExistence type="predicted"/>
<keyword evidence="2" id="KW-0614">Plasmid</keyword>